<dbReference type="InterPro" id="IPR001387">
    <property type="entry name" value="Cro/C1-type_HTH"/>
</dbReference>
<accession>A0A4P6JT98</accession>
<dbReference type="CDD" id="cd00093">
    <property type="entry name" value="HTH_XRE"/>
    <property type="match status" value="1"/>
</dbReference>
<dbReference type="AlphaFoldDB" id="A0A4P6JT98"/>
<dbReference type="EMBL" id="CP035758">
    <property type="protein sequence ID" value="QBD78510.1"/>
    <property type="molecule type" value="Genomic_DNA"/>
</dbReference>
<dbReference type="InterPro" id="IPR010982">
    <property type="entry name" value="Lambda_DNA-bd_dom_sf"/>
</dbReference>
<name>A0A4P6JT98_KTERU</name>
<dbReference type="KEGG" id="kbs:EPA93_21950"/>
<dbReference type="SMART" id="SM00530">
    <property type="entry name" value="HTH_XRE"/>
    <property type="match status" value="1"/>
</dbReference>
<organism evidence="2 3">
    <name type="scientific">Ktedonosporobacter rubrisoli</name>
    <dbReference type="NCBI Taxonomy" id="2509675"/>
    <lineage>
        <taxon>Bacteria</taxon>
        <taxon>Bacillati</taxon>
        <taxon>Chloroflexota</taxon>
        <taxon>Ktedonobacteria</taxon>
        <taxon>Ktedonobacterales</taxon>
        <taxon>Ktedonosporobacteraceae</taxon>
        <taxon>Ktedonosporobacter</taxon>
    </lineage>
</organism>
<evidence type="ECO:0000313" key="2">
    <source>
        <dbReference type="EMBL" id="QBD78510.1"/>
    </source>
</evidence>
<gene>
    <name evidence="2" type="ORF">EPA93_21950</name>
</gene>
<reference evidence="2 3" key="1">
    <citation type="submission" date="2019-01" db="EMBL/GenBank/DDBJ databases">
        <title>Ktedonosporobacter rubrisoli SCAWS-G2.</title>
        <authorList>
            <person name="Huang Y."/>
            <person name="Yan B."/>
        </authorList>
    </citation>
    <scope>NUCLEOTIDE SEQUENCE [LARGE SCALE GENOMIC DNA]</scope>
    <source>
        <strain evidence="2 3">SCAWS-G2</strain>
    </source>
</reference>
<dbReference type="Pfam" id="PF13443">
    <property type="entry name" value="HTH_26"/>
    <property type="match status" value="1"/>
</dbReference>
<dbReference type="PROSITE" id="PS50943">
    <property type="entry name" value="HTH_CROC1"/>
    <property type="match status" value="1"/>
</dbReference>
<dbReference type="Gene3D" id="1.10.260.40">
    <property type="entry name" value="lambda repressor-like DNA-binding domains"/>
    <property type="match status" value="1"/>
</dbReference>
<keyword evidence="3" id="KW-1185">Reference proteome</keyword>
<evidence type="ECO:0000313" key="3">
    <source>
        <dbReference type="Proteomes" id="UP000290365"/>
    </source>
</evidence>
<dbReference type="GO" id="GO:0003677">
    <property type="term" value="F:DNA binding"/>
    <property type="evidence" value="ECO:0007669"/>
    <property type="project" value="InterPro"/>
</dbReference>
<proteinExistence type="predicted"/>
<evidence type="ECO:0000259" key="1">
    <source>
        <dbReference type="PROSITE" id="PS50943"/>
    </source>
</evidence>
<dbReference type="OrthoDB" id="166224at2"/>
<feature type="domain" description="HTH cro/C1-type" evidence="1">
    <location>
        <begin position="6"/>
        <end position="61"/>
    </location>
</feature>
<protein>
    <submittedName>
        <fullName evidence="2">XRE family transcriptional regulator</fullName>
    </submittedName>
</protein>
<dbReference type="Proteomes" id="UP000290365">
    <property type="component" value="Chromosome"/>
</dbReference>
<dbReference type="SUPFAM" id="SSF47413">
    <property type="entry name" value="lambda repressor-like DNA-binding domains"/>
    <property type="match status" value="1"/>
</dbReference>
<sequence length="74" mass="8429">MLRLRVKEVARQKGMSMHKLSLRSEVSYHVIREIFNNPVKIISTDTLNRIAKALGVPVTEIIEDVPEEDVTQGK</sequence>
<dbReference type="RefSeq" id="WP_129889563.1">
    <property type="nucleotide sequence ID" value="NZ_CP035758.1"/>
</dbReference>